<keyword evidence="4" id="KW-1185">Reference proteome</keyword>
<evidence type="ECO:0000259" key="1">
    <source>
        <dbReference type="Pfam" id="PF01548"/>
    </source>
</evidence>
<name>A0A3L9M0J4_9FLAO</name>
<dbReference type="InterPro" id="IPR002525">
    <property type="entry name" value="Transp_IS110-like_N"/>
</dbReference>
<dbReference type="Proteomes" id="UP000275348">
    <property type="component" value="Unassembled WGS sequence"/>
</dbReference>
<feature type="domain" description="Transposase IS116/IS110/IS902 C-terminal" evidence="2">
    <location>
        <begin position="193"/>
        <end position="277"/>
    </location>
</feature>
<dbReference type="OrthoDB" id="964423at2"/>
<dbReference type="NCBIfam" id="NF033542">
    <property type="entry name" value="transpos_IS110"/>
    <property type="match status" value="1"/>
</dbReference>
<organism evidence="3 4">
    <name type="scientific">Faecalibacter macacae</name>
    <dbReference type="NCBI Taxonomy" id="1859289"/>
    <lineage>
        <taxon>Bacteria</taxon>
        <taxon>Pseudomonadati</taxon>
        <taxon>Bacteroidota</taxon>
        <taxon>Flavobacteriia</taxon>
        <taxon>Flavobacteriales</taxon>
        <taxon>Weeksellaceae</taxon>
        <taxon>Faecalibacter</taxon>
    </lineage>
</organism>
<dbReference type="AlphaFoldDB" id="A0A3L9M0J4"/>
<gene>
    <name evidence="3" type="ORF">EAH69_12775</name>
</gene>
<dbReference type="InterPro" id="IPR003346">
    <property type="entry name" value="Transposase_20"/>
</dbReference>
<dbReference type="Pfam" id="PF01548">
    <property type="entry name" value="DEDD_Tnp_IS110"/>
    <property type="match status" value="1"/>
</dbReference>
<evidence type="ECO:0000259" key="2">
    <source>
        <dbReference type="Pfam" id="PF02371"/>
    </source>
</evidence>
<sequence>MNKIIGIDIIKQTFDVSFLENEKWQHLIFENNQKGFKALNRLINQDDWVVMEASGSYYFGLASYLFQKHIQVCVENPLVIKRFSQMMLYRAKTDKKDSKIIAEFGMKNDLKLWKLESKNNIKLRQLYTRLELINKQIHQNKHQLESYISSRCLDSFLEKELKKDICYLEKSKEKIEQQMLLLSKAEYGETLAHLESIPGVGPKTAMMMALITDNFRKFDNYKQLIAYIGFSPRIYQSGSSVRGKGHICKMGKAQLRKLLYLCSWSAKYYNKSCKEMYDRLKAKGKLERVIKVAIANKLIKQIFAIGKSNQNYSENFCL</sequence>
<dbReference type="Pfam" id="PF02371">
    <property type="entry name" value="Transposase_20"/>
    <property type="match status" value="1"/>
</dbReference>
<dbReference type="PANTHER" id="PTHR33055:SF3">
    <property type="entry name" value="PUTATIVE TRANSPOSASE FOR IS117-RELATED"/>
    <property type="match status" value="1"/>
</dbReference>
<evidence type="ECO:0000313" key="4">
    <source>
        <dbReference type="Proteomes" id="UP000275348"/>
    </source>
</evidence>
<dbReference type="PANTHER" id="PTHR33055">
    <property type="entry name" value="TRANSPOSASE FOR INSERTION SEQUENCE ELEMENT IS1111A"/>
    <property type="match status" value="1"/>
</dbReference>
<evidence type="ECO:0000313" key="3">
    <source>
        <dbReference type="EMBL" id="RLZ06677.1"/>
    </source>
</evidence>
<reference evidence="3 4" key="1">
    <citation type="submission" date="2018-10" db="EMBL/GenBank/DDBJ databases">
        <authorList>
            <person name="Chen X."/>
        </authorList>
    </citation>
    <scope>NUCLEOTIDE SEQUENCE [LARGE SCALE GENOMIC DNA]</scope>
    <source>
        <strain evidence="3 4">YIM 102668</strain>
    </source>
</reference>
<dbReference type="RefSeq" id="WP_121935601.1">
    <property type="nucleotide sequence ID" value="NZ_RDOJ01000023.1"/>
</dbReference>
<dbReference type="GO" id="GO:0006313">
    <property type="term" value="P:DNA transposition"/>
    <property type="evidence" value="ECO:0007669"/>
    <property type="project" value="InterPro"/>
</dbReference>
<accession>A0A3L9M0J4</accession>
<dbReference type="GO" id="GO:0004803">
    <property type="term" value="F:transposase activity"/>
    <property type="evidence" value="ECO:0007669"/>
    <property type="project" value="InterPro"/>
</dbReference>
<dbReference type="GO" id="GO:0003677">
    <property type="term" value="F:DNA binding"/>
    <property type="evidence" value="ECO:0007669"/>
    <property type="project" value="InterPro"/>
</dbReference>
<comment type="caution">
    <text evidence="3">The sequence shown here is derived from an EMBL/GenBank/DDBJ whole genome shotgun (WGS) entry which is preliminary data.</text>
</comment>
<dbReference type="InterPro" id="IPR047650">
    <property type="entry name" value="Transpos_IS110"/>
</dbReference>
<feature type="domain" description="Transposase IS110-like N-terminal" evidence="1">
    <location>
        <begin position="5"/>
        <end position="147"/>
    </location>
</feature>
<dbReference type="EMBL" id="RDOJ01000023">
    <property type="protein sequence ID" value="RLZ06677.1"/>
    <property type="molecule type" value="Genomic_DNA"/>
</dbReference>
<protein>
    <submittedName>
        <fullName evidence="3">IS110 family transposase</fullName>
    </submittedName>
</protein>
<proteinExistence type="predicted"/>